<dbReference type="RefSeq" id="WP_171682246.1">
    <property type="nucleotide sequence ID" value="NZ_WHNZ01000012.1"/>
</dbReference>
<evidence type="ECO:0000313" key="2">
    <source>
        <dbReference type="Proteomes" id="UP000618579"/>
    </source>
</evidence>
<accession>A0ABX1ZGG6</accession>
<sequence>MNLADMLSYADIHELGRIAHTYECECNGHSKNDLIQSILSTALRREIFEKHIQELNIEDIRFLNSLLFDPRNAFSIEELIARVQQSRFQKDVSDEWNPRDMVIKFKKLGWLFNGYSQQTKFLFHVPNDLKRKFSEVLTGQFKQSLKLTGEPSVYRDEQTLLVDDIFHFLTYISHQQEILLTADGSMYKRQLQQILDRLSVQEDMVAKGAWRFGYGRMFKDYPNRFSFIYDYCYYRQLISEQGQTLHLTEEGKARLLEGKKENLADVYKFWLRLYKNPIPNVQSLAGWVDRLSGQWITLSSLSDVLCKLVKPFYYDSSESIVEKRILQMMMHLGLIRIGEDDKEGMVVQVTKLGSKVVQGTFVAEEDKVVLLLDQESTRFKADGKQ</sequence>
<gene>
    <name evidence="1" type="ORF">GC097_04020</name>
</gene>
<proteinExistence type="predicted"/>
<keyword evidence="2" id="KW-1185">Reference proteome</keyword>
<name>A0ABX1ZGG6_9BACL</name>
<reference evidence="1 2" key="1">
    <citation type="submission" date="2019-10" db="EMBL/GenBank/DDBJ databases">
        <title>Description of Paenibacillus pedi sp. nov.</title>
        <authorList>
            <person name="Carlier A."/>
            <person name="Qi S."/>
        </authorList>
    </citation>
    <scope>NUCLEOTIDE SEQUENCE [LARGE SCALE GENOMIC DNA]</scope>
    <source>
        <strain evidence="1 2">LMG 31457</strain>
    </source>
</reference>
<protein>
    <recommendedName>
        <fullName evidence="3">Helicase XPB/Ssl2 N-terminal domain-containing protein</fullName>
    </recommendedName>
</protein>
<dbReference type="Proteomes" id="UP000618579">
    <property type="component" value="Unassembled WGS sequence"/>
</dbReference>
<evidence type="ECO:0000313" key="1">
    <source>
        <dbReference type="EMBL" id="NOU99191.1"/>
    </source>
</evidence>
<comment type="caution">
    <text evidence="1">The sequence shown here is derived from an EMBL/GenBank/DDBJ whole genome shotgun (WGS) entry which is preliminary data.</text>
</comment>
<dbReference type="EMBL" id="WHNZ01000012">
    <property type="protein sequence ID" value="NOU99191.1"/>
    <property type="molecule type" value="Genomic_DNA"/>
</dbReference>
<organism evidence="1 2">
    <name type="scientific">Paenibacillus planticolens</name>
    <dbReference type="NCBI Taxonomy" id="2654976"/>
    <lineage>
        <taxon>Bacteria</taxon>
        <taxon>Bacillati</taxon>
        <taxon>Bacillota</taxon>
        <taxon>Bacilli</taxon>
        <taxon>Bacillales</taxon>
        <taxon>Paenibacillaceae</taxon>
        <taxon>Paenibacillus</taxon>
    </lineage>
</organism>
<evidence type="ECO:0008006" key="3">
    <source>
        <dbReference type="Google" id="ProtNLM"/>
    </source>
</evidence>